<feature type="signal peptide" evidence="1">
    <location>
        <begin position="1"/>
        <end position="32"/>
    </location>
</feature>
<evidence type="ECO:0000256" key="1">
    <source>
        <dbReference type="SAM" id="SignalP"/>
    </source>
</evidence>
<gene>
    <name evidence="2" type="ORF">CCAM_LOCUS11998</name>
</gene>
<dbReference type="AlphaFoldDB" id="A0A484L1P9"/>
<evidence type="ECO:0000313" key="3">
    <source>
        <dbReference type="Proteomes" id="UP000595140"/>
    </source>
</evidence>
<proteinExistence type="predicted"/>
<keyword evidence="1" id="KW-0732">Signal</keyword>
<feature type="chain" id="PRO_5019720389" evidence="1">
    <location>
        <begin position="33"/>
        <end position="69"/>
    </location>
</feature>
<evidence type="ECO:0000313" key="2">
    <source>
        <dbReference type="EMBL" id="VFQ70222.1"/>
    </source>
</evidence>
<name>A0A484L1P9_9ASTE</name>
<accession>A0A484L1P9</accession>
<reference evidence="2 3" key="1">
    <citation type="submission" date="2018-04" db="EMBL/GenBank/DDBJ databases">
        <authorList>
            <person name="Vogel A."/>
        </authorList>
    </citation>
    <scope>NUCLEOTIDE SEQUENCE [LARGE SCALE GENOMIC DNA]</scope>
</reference>
<keyword evidence="3" id="KW-1185">Reference proteome</keyword>
<protein>
    <submittedName>
        <fullName evidence="2">Uncharacterized protein</fullName>
    </submittedName>
</protein>
<organism evidence="2 3">
    <name type="scientific">Cuscuta campestris</name>
    <dbReference type="NCBI Taxonomy" id="132261"/>
    <lineage>
        <taxon>Eukaryota</taxon>
        <taxon>Viridiplantae</taxon>
        <taxon>Streptophyta</taxon>
        <taxon>Embryophyta</taxon>
        <taxon>Tracheophyta</taxon>
        <taxon>Spermatophyta</taxon>
        <taxon>Magnoliopsida</taxon>
        <taxon>eudicotyledons</taxon>
        <taxon>Gunneridae</taxon>
        <taxon>Pentapetalae</taxon>
        <taxon>asterids</taxon>
        <taxon>lamiids</taxon>
        <taxon>Solanales</taxon>
        <taxon>Convolvulaceae</taxon>
        <taxon>Cuscuteae</taxon>
        <taxon>Cuscuta</taxon>
        <taxon>Cuscuta subgen. Grammica</taxon>
        <taxon>Cuscuta sect. Cleistogrammica</taxon>
    </lineage>
</organism>
<dbReference type="Proteomes" id="UP000595140">
    <property type="component" value="Unassembled WGS sequence"/>
</dbReference>
<dbReference type="EMBL" id="OOIL02000889">
    <property type="protein sequence ID" value="VFQ70222.1"/>
    <property type="molecule type" value="Genomic_DNA"/>
</dbReference>
<sequence>MVSRGLLLLFFLLVYSLESPLGLLWLAENAMAEEESGVYYAQQKGETKGKELGRHLSTEEFTPFIHCDG</sequence>